<dbReference type="STRING" id="35722.A0A0B7N8S0"/>
<keyword evidence="2" id="KW-0804">Transcription</keyword>
<dbReference type="GO" id="GO:0006383">
    <property type="term" value="P:transcription by RNA polymerase III"/>
    <property type="evidence" value="ECO:0007669"/>
    <property type="project" value="TreeGrafter"/>
</dbReference>
<evidence type="ECO:0000256" key="2">
    <source>
        <dbReference type="ARBA" id="ARBA00023163"/>
    </source>
</evidence>
<dbReference type="InterPro" id="IPR036322">
    <property type="entry name" value="WD40_repeat_dom_sf"/>
</dbReference>
<dbReference type="Gene3D" id="3.10.129.10">
    <property type="entry name" value="Hotdog Thioesterase"/>
    <property type="match status" value="1"/>
</dbReference>
<dbReference type="Gene3D" id="2.130.10.10">
    <property type="entry name" value="YVTN repeat-like/Quinoprotein amine dehydrogenase"/>
    <property type="match status" value="1"/>
</dbReference>
<dbReference type="InterPro" id="IPR001680">
    <property type="entry name" value="WD40_rpt"/>
</dbReference>
<evidence type="ECO:0000256" key="1">
    <source>
        <dbReference type="ARBA" id="ARBA00004123"/>
    </source>
</evidence>
<evidence type="ECO:0000313" key="6">
    <source>
        <dbReference type="EMBL" id="CEP11389.1"/>
    </source>
</evidence>
<evidence type="ECO:0000256" key="4">
    <source>
        <dbReference type="SAM" id="Coils"/>
    </source>
</evidence>
<dbReference type="InterPro" id="IPR015943">
    <property type="entry name" value="WD40/YVTN_repeat-like_dom_sf"/>
</dbReference>
<dbReference type="CDD" id="cd03443">
    <property type="entry name" value="PaaI_thioesterase"/>
    <property type="match status" value="1"/>
</dbReference>
<protein>
    <recommendedName>
        <fullName evidence="5">Thioesterase domain-containing protein</fullName>
    </recommendedName>
</protein>
<dbReference type="Pfam" id="PF03061">
    <property type="entry name" value="4HBT"/>
    <property type="match status" value="1"/>
</dbReference>
<reference evidence="6 7" key="1">
    <citation type="submission" date="2014-09" db="EMBL/GenBank/DDBJ databases">
        <authorList>
            <person name="Ellenberger Sabrina"/>
        </authorList>
    </citation>
    <scope>NUCLEOTIDE SEQUENCE [LARGE SCALE GENOMIC DNA]</scope>
    <source>
        <strain evidence="6 7">CBS 412.66</strain>
    </source>
</reference>
<sequence length="725" mass="81111">MSKSKEKVSFNYWKGPIQGVEFDFEGPSADYLFDMSHLYDRVAYQNIHAVKEEWCLSDESDALSYLPIMKDPLRVTVGIDEKKTIDIPNGESVRLDNHFKYKKGYIINTGGSIWGLDFVPKLHNDADPTTQYLAVAGYKGTVSEHHELDDIQATGTYKNAIQIWKLKLSTKQPSEDSILDMCLLHDFGVIHDLKWCPYGVYEDEDVNEGLPKLGLLAISCGDGTIRIIIVPHPNAVRKYMCPEDTDSHKTLYLRIESSRCIFALEASKSLAISWGGHKKIAAGYTNGVVAVWDVESALNNDEPVTREISRKYMQLSFYCLDSGVRCITWNGYDSPERLILGGYDGQLILVDTNDPFVFIVLSRARSIMHSCSWPGHSSMMLFNDGENMVRGTSLNLDGSLVMGRYGDLPGMCWSIATSEFHGQYASGSTAGYVHSANMYQIKGKGLNSINAVYRLFYNEATNEYRYIDGMGLLSIMETKAVSSFPVHTKTHMAIQRVVWNPNQPTCGFLASGGSSGLCRIEFEDTAIDFETSINEKAQYNIEEIENVEQALSDEEESIQLLQEIRSSDEWEEVEAYKYLTESARSHSLTATTLRGPGMIARRPLKFFNKEKTSCVMFIHFGTNLCGHDGIIHGGLAATVLDEMLAYVTIPSLPGSTGFTANLNVNYRKPIRSDQWVVIRGKLEKLEGRKAWGIACIMTLDDEPVILTEATALYISPRTQGPITNF</sequence>
<proteinExistence type="predicted"/>
<dbReference type="SUPFAM" id="SSF50978">
    <property type="entry name" value="WD40 repeat-like"/>
    <property type="match status" value="1"/>
</dbReference>
<dbReference type="AlphaFoldDB" id="A0A0B7N8S0"/>
<keyword evidence="3" id="KW-0539">Nucleus</keyword>
<evidence type="ECO:0000313" key="7">
    <source>
        <dbReference type="Proteomes" id="UP000054107"/>
    </source>
</evidence>
<keyword evidence="7" id="KW-1185">Reference proteome</keyword>
<feature type="domain" description="Thioesterase" evidence="5">
    <location>
        <begin position="629"/>
        <end position="688"/>
    </location>
</feature>
<evidence type="ECO:0000259" key="5">
    <source>
        <dbReference type="Pfam" id="PF03061"/>
    </source>
</evidence>
<dbReference type="InterPro" id="IPR052416">
    <property type="entry name" value="GTF3C_component"/>
</dbReference>
<organism evidence="6 7">
    <name type="scientific">Parasitella parasitica</name>
    <dbReference type="NCBI Taxonomy" id="35722"/>
    <lineage>
        <taxon>Eukaryota</taxon>
        <taxon>Fungi</taxon>
        <taxon>Fungi incertae sedis</taxon>
        <taxon>Mucoromycota</taxon>
        <taxon>Mucoromycotina</taxon>
        <taxon>Mucoromycetes</taxon>
        <taxon>Mucorales</taxon>
        <taxon>Mucorineae</taxon>
        <taxon>Mucoraceae</taxon>
        <taxon>Parasitella</taxon>
    </lineage>
</organism>
<accession>A0A0B7N8S0</accession>
<feature type="coiled-coil region" evidence="4">
    <location>
        <begin position="534"/>
        <end position="564"/>
    </location>
</feature>
<name>A0A0B7N8S0_9FUNG</name>
<comment type="subcellular location">
    <subcellularLocation>
        <location evidence="1">Nucleus</location>
    </subcellularLocation>
</comment>
<dbReference type="PANTHER" id="PTHR15052:SF2">
    <property type="entry name" value="GENERAL TRANSCRIPTION FACTOR 3C POLYPEPTIDE 2"/>
    <property type="match status" value="1"/>
</dbReference>
<dbReference type="OrthoDB" id="4703at2759"/>
<dbReference type="GO" id="GO:0000127">
    <property type="term" value="C:transcription factor TFIIIC complex"/>
    <property type="evidence" value="ECO:0007669"/>
    <property type="project" value="TreeGrafter"/>
</dbReference>
<dbReference type="InterPro" id="IPR006683">
    <property type="entry name" value="Thioestr_dom"/>
</dbReference>
<evidence type="ECO:0000256" key="3">
    <source>
        <dbReference type="ARBA" id="ARBA00023242"/>
    </source>
</evidence>
<dbReference type="InterPro" id="IPR029069">
    <property type="entry name" value="HotDog_dom_sf"/>
</dbReference>
<dbReference type="GO" id="GO:0005634">
    <property type="term" value="C:nucleus"/>
    <property type="evidence" value="ECO:0007669"/>
    <property type="project" value="UniProtKB-SubCell"/>
</dbReference>
<dbReference type="PANTHER" id="PTHR15052">
    <property type="entry name" value="RNA POLYMERASE III TRANSCRIPTION INITIATION FACTOR COMPLEX SUBUNIT"/>
    <property type="match status" value="1"/>
</dbReference>
<keyword evidence="4" id="KW-0175">Coiled coil</keyword>
<dbReference type="EMBL" id="LN726018">
    <property type="protein sequence ID" value="CEP11389.1"/>
    <property type="molecule type" value="Genomic_DNA"/>
</dbReference>
<dbReference type="Proteomes" id="UP000054107">
    <property type="component" value="Unassembled WGS sequence"/>
</dbReference>
<dbReference type="SUPFAM" id="SSF54637">
    <property type="entry name" value="Thioesterase/thiol ester dehydrase-isomerase"/>
    <property type="match status" value="1"/>
</dbReference>
<gene>
    <name evidence="6" type="primary">PARPA_05214.1 scaffold 16505</name>
</gene>
<dbReference type="SMART" id="SM00320">
    <property type="entry name" value="WD40"/>
    <property type="match status" value="5"/>
</dbReference>